<protein>
    <recommendedName>
        <fullName evidence="4">Regulator of microtubule dynamics protein 2</fullName>
    </recommendedName>
</protein>
<dbReference type="Gene3D" id="1.25.40.10">
    <property type="entry name" value="Tetratricopeptide repeat domain"/>
    <property type="match status" value="1"/>
</dbReference>
<dbReference type="EMBL" id="AMQN01008651">
    <property type="status" value="NOT_ANNOTATED_CDS"/>
    <property type="molecule type" value="Genomic_DNA"/>
</dbReference>
<dbReference type="SUPFAM" id="SSF48452">
    <property type="entry name" value="TPR-like"/>
    <property type="match status" value="1"/>
</dbReference>
<name>R7UGI1_CAPTE</name>
<keyword evidence="3" id="KW-1185">Reference proteome</keyword>
<reference evidence="3" key="1">
    <citation type="submission" date="2012-12" db="EMBL/GenBank/DDBJ databases">
        <authorList>
            <person name="Hellsten U."/>
            <person name="Grimwood J."/>
            <person name="Chapman J.A."/>
            <person name="Shapiro H."/>
            <person name="Aerts A."/>
            <person name="Otillar R.P."/>
            <person name="Terry A.Y."/>
            <person name="Boore J.L."/>
            <person name="Simakov O."/>
            <person name="Marletaz F."/>
            <person name="Cho S.-J."/>
            <person name="Edsinger-Gonzales E."/>
            <person name="Havlak P."/>
            <person name="Kuo D.-H."/>
            <person name="Larsson T."/>
            <person name="Lv J."/>
            <person name="Arendt D."/>
            <person name="Savage R."/>
            <person name="Osoegawa K."/>
            <person name="de Jong P."/>
            <person name="Lindberg D.R."/>
            <person name="Seaver E.C."/>
            <person name="Weisblat D.A."/>
            <person name="Putnam N.H."/>
            <person name="Grigoriev I.V."/>
            <person name="Rokhsar D.S."/>
        </authorList>
    </citation>
    <scope>NUCLEOTIDE SEQUENCE</scope>
    <source>
        <strain evidence="3">I ESC-2004</strain>
    </source>
</reference>
<dbReference type="HOGENOM" id="CLU_046369_0_1_1"/>
<dbReference type="InterPro" id="IPR049039">
    <property type="entry name" value="RMD1-3_a_helical_rpt"/>
</dbReference>
<dbReference type="EMBL" id="KB303655">
    <property type="protein sequence ID" value="ELU02893.1"/>
    <property type="molecule type" value="Genomic_DNA"/>
</dbReference>
<dbReference type="EnsemblMetazoa" id="CapteT191172">
    <property type="protein sequence ID" value="CapteP191172"/>
    <property type="gene ID" value="CapteG191172"/>
</dbReference>
<gene>
    <name evidence="1" type="ORF">CAPTEDRAFT_191172</name>
</gene>
<dbReference type="AlphaFoldDB" id="R7UGI1"/>
<dbReference type="GO" id="GO:0097431">
    <property type="term" value="C:mitotic spindle pole"/>
    <property type="evidence" value="ECO:0007669"/>
    <property type="project" value="TreeGrafter"/>
</dbReference>
<reference evidence="1 3" key="2">
    <citation type="journal article" date="2013" name="Nature">
        <title>Insights into bilaterian evolution from three spiralian genomes.</title>
        <authorList>
            <person name="Simakov O."/>
            <person name="Marletaz F."/>
            <person name="Cho S.J."/>
            <person name="Edsinger-Gonzales E."/>
            <person name="Havlak P."/>
            <person name="Hellsten U."/>
            <person name="Kuo D.H."/>
            <person name="Larsson T."/>
            <person name="Lv J."/>
            <person name="Arendt D."/>
            <person name="Savage R."/>
            <person name="Osoegawa K."/>
            <person name="de Jong P."/>
            <person name="Grimwood J."/>
            <person name="Chapman J.A."/>
            <person name="Shapiro H."/>
            <person name="Aerts A."/>
            <person name="Otillar R.P."/>
            <person name="Terry A.Y."/>
            <person name="Boore J.L."/>
            <person name="Grigoriev I.V."/>
            <person name="Lindberg D.R."/>
            <person name="Seaver E.C."/>
            <person name="Weisblat D.A."/>
            <person name="Putnam N.H."/>
            <person name="Rokhsar D.S."/>
        </authorList>
    </citation>
    <scope>NUCLEOTIDE SEQUENCE</scope>
    <source>
        <strain evidence="1 3">I ESC-2004</strain>
    </source>
</reference>
<reference evidence="2" key="3">
    <citation type="submission" date="2015-06" db="UniProtKB">
        <authorList>
            <consortium name="EnsemblMetazoa"/>
        </authorList>
    </citation>
    <scope>IDENTIFICATION</scope>
</reference>
<evidence type="ECO:0000313" key="1">
    <source>
        <dbReference type="EMBL" id="ELU02893.1"/>
    </source>
</evidence>
<dbReference type="Proteomes" id="UP000014760">
    <property type="component" value="Unassembled WGS sequence"/>
</dbReference>
<dbReference type="InterPro" id="IPR011990">
    <property type="entry name" value="TPR-like_helical_dom_sf"/>
</dbReference>
<dbReference type="GO" id="GO:0005739">
    <property type="term" value="C:mitochondrion"/>
    <property type="evidence" value="ECO:0007669"/>
    <property type="project" value="TreeGrafter"/>
</dbReference>
<dbReference type="GO" id="GO:0005876">
    <property type="term" value="C:spindle microtubule"/>
    <property type="evidence" value="ECO:0007669"/>
    <property type="project" value="TreeGrafter"/>
</dbReference>
<proteinExistence type="predicted"/>
<accession>R7UGI1</accession>
<dbReference type="STRING" id="283909.R7UGI1"/>
<dbReference type="OrthoDB" id="512473at2759"/>
<dbReference type="Pfam" id="PF21033">
    <property type="entry name" value="RMD1-3"/>
    <property type="match status" value="1"/>
</dbReference>
<dbReference type="PANTHER" id="PTHR16056">
    <property type="entry name" value="REGULATOR OF MICROTUBULE DYNAMICS PROTEIN"/>
    <property type="match status" value="1"/>
</dbReference>
<sequence length="355" mass="39612">MGRMSERLLQRRLLIGLGLGIGLGAAAASLAMYLLRTRYGVSSEIGQLAAKIDCLQREVHELRTSVEFPDLGAEDSPDTLQLSRPDSFFSLPGSSDDEEDEFLDSYDVNNDRYDLQAAESLTSEDFLSADEDTTDAGNLFKRVDSLLDGGQRHQDEAYRLLSGIESTQRANPSYLWRMAKATYLKSQVACSQGDQEQRKSLVYNSERCAITLGSVGDFESVQVKIQNGYKFKEHITKAIQLSPSDPSAHYLLGRWCFGVYQLSWIERKVAATLFATPPSATIDEALEHFLEAEKLQPGQWKDNLLYVAKCYIEKGEYPEANQWLNKAKAAAIIGQDGKIAEQEVTSLLQKYGSYT</sequence>
<dbReference type="PANTHER" id="PTHR16056:SF37">
    <property type="entry name" value="REGULATOR OF MICROTUBULE DYNAMICS PROTEIN 3-LIKE ISOFORM X1"/>
    <property type="match status" value="1"/>
</dbReference>
<evidence type="ECO:0008006" key="4">
    <source>
        <dbReference type="Google" id="ProtNLM"/>
    </source>
</evidence>
<evidence type="ECO:0000313" key="2">
    <source>
        <dbReference type="EnsemblMetazoa" id="CapteP191172"/>
    </source>
</evidence>
<organism evidence="1">
    <name type="scientific">Capitella teleta</name>
    <name type="common">Polychaete worm</name>
    <dbReference type="NCBI Taxonomy" id="283909"/>
    <lineage>
        <taxon>Eukaryota</taxon>
        <taxon>Metazoa</taxon>
        <taxon>Spiralia</taxon>
        <taxon>Lophotrochozoa</taxon>
        <taxon>Annelida</taxon>
        <taxon>Polychaeta</taxon>
        <taxon>Sedentaria</taxon>
        <taxon>Scolecida</taxon>
        <taxon>Capitellidae</taxon>
        <taxon>Capitella</taxon>
    </lineage>
</organism>
<evidence type="ECO:0000313" key="3">
    <source>
        <dbReference type="Proteomes" id="UP000014760"/>
    </source>
</evidence>
<dbReference type="OMA" id="YRFKEHV"/>
<dbReference type="GO" id="GO:0008017">
    <property type="term" value="F:microtubule binding"/>
    <property type="evidence" value="ECO:0007669"/>
    <property type="project" value="TreeGrafter"/>
</dbReference>